<dbReference type="PANTHER" id="PTHR15583">
    <property type="entry name" value="INTERLEUKIN-17 RECEPTOR"/>
    <property type="match status" value="1"/>
</dbReference>
<evidence type="ECO:0000256" key="9">
    <source>
        <dbReference type="SAM" id="MobiDB-lite"/>
    </source>
</evidence>
<evidence type="ECO:0000313" key="13">
    <source>
        <dbReference type="Proteomes" id="UP000001554"/>
    </source>
</evidence>
<dbReference type="Proteomes" id="UP000001554">
    <property type="component" value="Chromosome 5"/>
</dbReference>
<evidence type="ECO:0000256" key="3">
    <source>
        <dbReference type="ARBA" id="ARBA00022692"/>
    </source>
</evidence>
<dbReference type="GO" id="GO:0030368">
    <property type="term" value="F:interleukin-17 receptor activity"/>
    <property type="evidence" value="ECO:0007669"/>
    <property type="project" value="InterPro"/>
</dbReference>
<keyword evidence="2" id="KW-1003">Cell membrane</keyword>
<name>A0A9J7MSE9_BRAFL</name>
<dbReference type="RefSeq" id="XP_035677134.1">
    <property type="nucleotide sequence ID" value="XM_035821241.1"/>
</dbReference>
<evidence type="ECO:0000259" key="12">
    <source>
        <dbReference type="Pfam" id="PF08357"/>
    </source>
</evidence>
<reference evidence="13" key="1">
    <citation type="journal article" date="2020" name="Nat. Ecol. Evol.">
        <title>Deeply conserved synteny resolves early events in vertebrate evolution.</title>
        <authorList>
            <person name="Simakov O."/>
            <person name="Marletaz F."/>
            <person name="Yue J.X."/>
            <person name="O'Connell B."/>
            <person name="Jenkins J."/>
            <person name="Brandt A."/>
            <person name="Calef R."/>
            <person name="Tung C.H."/>
            <person name="Huang T.K."/>
            <person name="Schmutz J."/>
            <person name="Satoh N."/>
            <person name="Yu J.K."/>
            <person name="Putnam N.H."/>
            <person name="Green R.E."/>
            <person name="Rokhsar D.S."/>
        </authorList>
    </citation>
    <scope>NUCLEOTIDE SEQUENCE [LARGE SCALE GENOMIC DNA]</scope>
    <source>
        <strain evidence="13">S238N-H82</strain>
    </source>
</reference>
<evidence type="ECO:0000256" key="11">
    <source>
        <dbReference type="SAM" id="SignalP"/>
    </source>
</evidence>
<keyword evidence="6 10" id="KW-0472">Membrane</keyword>
<dbReference type="Pfam" id="PF08357">
    <property type="entry name" value="SEFIR"/>
    <property type="match status" value="1"/>
</dbReference>
<proteinExistence type="predicted"/>
<dbReference type="SUPFAM" id="SSF49265">
    <property type="entry name" value="Fibronectin type III"/>
    <property type="match status" value="1"/>
</dbReference>
<evidence type="ECO:0000256" key="4">
    <source>
        <dbReference type="ARBA" id="ARBA00022729"/>
    </source>
</evidence>
<feature type="compositionally biased region" description="Polar residues" evidence="9">
    <location>
        <begin position="1027"/>
        <end position="1038"/>
    </location>
</feature>
<evidence type="ECO:0000256" key="8">
    <source>
        <dbReference type="ARBA" id="ARBA00023180"/>
    </source>
</evidence>
<reference evidence="14" key="2">
    <citation type="submission" date="2025-08" db="UniProtKB">
        <authorList>
            <consortium name="RefSeq"/>
        </authorList>
    </citation>
    <scope>IDENTIFICATION</scope>
    <source>
        <strain evidence="14">S238N-H82</strain>
        <tissue evidence="14">Testes</tissue>
    </source>
</reference>
<keyword evidence="3 10" id="KW-0812">Transmembrane</keyword>
<accession>A0A9J7MSE9</accession>
<evidence type="ECO:0000256" key="1">
    <source>
        <dbReference type="ARBA" id="ARBA00004251"/>
    </source>
</evidence>
<feature type="domain" description="SEFIR" evidence="12">
    <location>
        <begin position="577"/>
        <end position="693"/>
    </location>
</feature>
<dbReference type="GO" id="GO:0005886">
    <property type="term" value="C:plasma membrane"/>
    <property type="evidence" value="ECO:0007669"/>
    <property type="project" value="UniProtKB-SubCell"/>
</dbReference>
<dbReference type="OrthoDB" id="10056261at2759"/>
<dbReference type="InterPro" id="IPR039465">
    <property type="entry name" value="IL-17_rcpt-like"/>
</dbReference>
<feature type="chain" id="PRO_5039949676" evidence="11">
    <location>
        <begin position="17"/>
        <end position="1106"/>
    </location>
</feature>
<dbReference type="GeneID" id="118416163"/>
<evidence type="ECO:0000256" key="7">
    <source>
        <dbReference type="ARBA" id="ARBA00023170"/>
    </source>
</evidence>
<dbReference type="Gene3D" id="3.40.50.11530">
    <property type="match status" value="1"/>
</dbReference>
<evidence type="ECO:0000256" key="5">
    <source>
        <dbReference type="ARBA" id="ARBA00022989"/>
    </source>
</evidence>
<feature type="compositionally biased region" description="Pro residues" evidence="9">
    <location>
        <begin position="1043"/>
        <end position="1052"/>
    </location>
</feature>
<keyword evidence="5 10" id="KW-1133">Transmembrane helix</keyword>
<feature type="signal peptide" evidence="11">
    <location>
        <begin position="1"/>
        <end position="16"/>
    </location>
</feature>
<dbReference type="InterPro" id="IPR038683">
    <property type="entry name" value="IL17RA/B_FnIII-like_1_sf"/>
</dbReference>
<keyword evidence="7" id="KW-0675">Receptor</keyword>
<dbReference type="InterPro" id="IPR036116">
    <property type="entry name" value="FN3_sf"/>
</dbReference>
<comment type="subcellular location">
    <subcellularLocation>
        <location evidence="1">Cell membrane</location>
        <topology evidence="1">Single-pass type I membrane protein</topology>
    </subcellularLocation>
</comment>
<gene>
    <name evidence="14" type="primary">LOC118416163</name>
</gene>
<feature type="compositionally biased region" description="Polar residues" evidence="9">
    <location>
        <begin position="1075"/>
        <end position="1087"/>
    </location>
</feature>
<dbReference type="Gene3D" id="2.60.40.2160">
    <property type="entry name" value="Interleukin-17 receptor A/B, fibronectin-III-like domain 1"/>
    <property type="match status" value="1"/>
</dbReference>
<feature type="transmembrane region" description="Helical" evidence="10">
    <location>
        <begin position="501"/>
        <end position="524"/>
    </location>
</feature>
<keyword evidence="8" id="KW-0325">Glycoprotein</keyword>
<sequence length="1106" mass="123455">MAPLVLLLLLLARVEGLENSARPSCKTCSQSSSDRGSVVNCINGCAAIKKDDCLESSFGDDVPPAPVELQVKGWNKDTVRITWKTNATASGIEFLRGFQIQLNLRSMQEHRPCSQIIIPEGVRLQPTDSELIFQEEVSGLYQEDYDVIVQSLPKSQDRDNGNYLQQTYHYKAQNPKRRRGRADKGCSDANRWRPEKLNVTTVGRQIFIRAKTKTTQRGRINCINQYALYLGKIQGNQKSPAVEDTIYINLTPEESNQEYFNYTISDLSPGNYTLQYAISLKLKFVHDPWRSYPVNVTVQDWKPNNVTTQTNGRNVTVRFDAPPLKYNISKCYVRLFRYDDELDFKSNEFDPNQTVVTVHLWNLPPDTYRVKVSAPFEDAFPFKEKDFSITDWVPNQEDIELVQDSMRPTANSTRLTVFFPKPPPDHDYPSFYVYYGPQTDKLQYMEICQPHDDDRKNVTVQLDVVQSSDLFFQVSPPYPDAARSKLKHFQIPGKVVSPQTWPLPMIGGIVGGFCLILILVIMYVKRMVDKKSASFTGIIKGLIPGRKPSGVPEIKEAKKVLVISTKNPPSHGGPNGAVHHFAKLLQTGLYCDVITELTSQREVDLVGAAQWYIDKIEAADYTVVVCPPNNTGDGEEAQPDPIYTHCVRILGEKLSTDLATQHHKCLTVRFEYSGKHTVPQVLGTARHYKIKARDPDFDDAVVDLFCHFHKFERYQLNPESLTIRIGEQGNDVMACKRNLQAALSRNAAVLGSPEGGDGMGLSVPNTPDQLPRGSSLESLMEGEYAIEGDTQSASLDSVNLDEISQFNNYLDDRYGQLSPTACMYNADACSANVSSLPVHGTEGSTGVAVIGEGGSIADVPTNRTYAHAHHAVEMNSTHIGMGNLGDFEVDDYRTIAGHRADHFQHIEGCVQTSFKTPDQVPQEQSLSFDNTDQVPAFSAHDTGYHSSQNKVEVVSPNFPPYPFRHFPYAGHASYSQRRPLPSEEQSVRHETDTSDANRANGRLHFTEGGHHTAGQYPSLQVGPMVETSPSHATVSSPSRPYLQCPPPGPPSGLPRAESPPLNGGLPKLPPPSSNFNIMDQLSQLNRDSQLRYMEKDSGQSYRETRF</sequence>
<organism evidence="13 14">
    <name type="scientific">Branchiostoma floridae</name>
    <name type="common">Florida lancelet</name>
    <name type="synonym">Amphioxus</name>
    <dbReference type="NCBI Taxonomy" id="7739"/>
    <lineage>
        <taxon>Eukaryota</taxon>
        <taxon>Metazoa</taxon>
        <taxon>Chordata</taxon>
        <taxon>Cephalochordata</taxon>
        <taxon>Leptocardii</taxon>
        <taxon>Amphioxiformes</taxon>
        <taxon>Branchiostomatidae</taxon>
        <taxon>Branchiostoma</taxon>
    </lineage>
</organism>
<dbReference type="AlphaFoldDB" id="A0A9J7MSE9"/>
<evidence type="ECO:0000256" key="6">
    <source>
        <dbReference type="ARBA" id="ARBA00023136"/>
    </source>
</evidence>
<feature type="compositionally biased region" description="Basic and acidic residues" evidence="9">
    <location>
        <begin position="1088"/>
        <end position="1106"/>
    </location>
</feature>
<dbReference type="PANTHER" id="PTHR15583:SF7">
    <property type="entry name" value="INTERLEUKIN CYTOKINE RECEPTOR-RELATED PROTEIN 2"/>
    <property type="match status" value="1"/>
</dbReference>
<protein>
    <submittedName>
        <fullName evidence="14">Uncharacterized protein LOC118416163</fullName>
    </submittedName>
</protein>
<evidence type="ECO:0000256" key="10">
    <source>
        <dbReference type="SAM" id="Phobius"/>
    </source>
</evidence>
<evidence type="ECO:0000256" key="2">
    <source>
        <dbReference type="ARBA" id="ARBA00022475"/>
    </source>
</evidence>
<dbReference type="KEGG" id="bfo:118416163"/>
<feature type="region of interest" description="Disordered" evidence="9">
    <location>
        <begin position="973"/>
        <end position="1106"/>
    </location>
</feature>
<keyword evidence="4 11" id="KW-0732">Signal</keyword>
<keyword evidence="13" id="KW-1185">Reference proteome</keyword>
<evidence type="ECO:0000313" key="14">
    <source>
        <dbReference type="RefSeq" id="XP_035677134.1"/>
    </source>
</evidence>
<dbReference type="InterPro" id="IPR013568">
    <property type="entry name" value="SEFIR_dom"/>
</dbReference>